<dbReference type="GO" id="GO:0006006">
    <property type="term" value="P:glucose metabolic process"/>
    <property type="evidence" value="ECO:0007669"/>
    <property type="project" value="TreeGrafter"/>
</dbReference>
<keyword evidence="3" id="KW-0413">Isomerase</keyword>
<dbReference type="InterPro" id="IPR047215">
    <property type="entry name" value="Galactose_mutarotase-like"/>
</dbReference>
<keyword evidence="4" id="KW-0119">Carbohydrate metabolism</keyword>
<dbReference type="SUPFAM" id="SSF74650">
    <property type="entry name" value="Galactose mutarotase-like"/>
    <property type="match status" value="1"/>
</dbReference>
<evidence type="ECO:0000313" key="7">
    <source>
        <dbReference type="EMBL" id="TNY31468.1"/>
    </source>
</evidence>
<dbReference type="OrthoDB" id="9779408at2"/>
<dbReference type="PANTHER" id="PTHR10091:SF49">
    <property type="entry name" value="ALDOSE 1-EPIMERASE"/>
    <property type="match status" value="1"/>
</dbReference>
<dbReference type="Gene3D" id="2.70.98.10">
    <property type="match status" value="1"/>
</dbReference>
<keyword evidence="8" id="KW-1185">Reference proteome</keyword>
<evidence type="ECO:0000256" key="2">
    <source>
        <dbReference type="ARBA" id="ARBA00014165"/>
    </source>
</evidence>
<evidence type="ECO:0000256" key="1">
    <source>
        <dbReference type="ARBA" id="ARBA00006206"/>
    </source>
</evidence>
<proteinExistence type="inferred from homology"/>
<reference evidence="7 8" key="1">
    <citation type="submission" date="2019-06" db="EMBL/GenBank/DDBJ databases">
        <title>Genome of new Rhodobacteraceae sp. SM1903.</title>
        <authorList>
            <person name="Ren X."/>
        </authorList>
    </citation>
    <scope>NUCLEOTIDE SEQUENCE [LARGE SCALE GENOMIC DNA]</scope>
    <source>
        <strain evidence="7 8">SM1903</strain>
    </source>
</reference>
<dbReference type="RefSeq" id="WP_140196476.1">
    <property type="nucleotide sequence ID" value="NZ_CP065915.1"/>
</dbReference>
<accession>A0A5C5G9N7</accession>
<sequence>MADFGTTSDGRAVETITISAGELTATFITLGAILKSVRLDGVDYDLTIGSDDLSDYDGGKMFYFGAVVAPVANRFAGAKAKLDGETLEFEANQAGLHHLHSGSVGTWAKVWSVAEQSENRVKFALDLPAGEGNYPGNRKVSATFSVEAPSTLRMEIEASTDAPTFFNATNHSYWNLDGTGDWTGHSMWIAADRYMEVDENAAPTGAVIPVEGTDFDFRVEKPVRRNEPDLDHNFCLSDARVEMRDVLRLRGLSGVTMTIATTEPGMQVYDGRAGTRANEGVYQGIALEPQGWPDAPNHDGFPSIRLTPAETYRAISEWRFEKG</sequence>
<evidence type="ECO:0000256" key="4">
    <source>
        <dbReference type="ARBA" id="ARBA00023277"/>
    </source>
</evidence>
<organism evidence="7 8">
    <name type="scientific">Pelagovum pacificum</name>
    <dbReference type="NCBI Taxonomy" id="2588711"/>
    <lineage>
        <taxon>Bacteria</taxon>
        <taxon>Pseudomonadati</taxon>
        <taxon>Pseudomonadota</taxon>
        <taxon>Alphaproteobacteria</taxon>
        <taxon>Rhodobacterales</taxon>
        <taxon>Paracoccaceae</taxon>
        <taxon>Pelagovum</taxon>
    </lineage>
</organism>
<dbReference type="InterPro" id="IPR008183">
    <property type="entry name" value="Aldose_1/G6P_1-epimerase"/>
</dbReference>
<dbReference type="Proteomes" id="UP000314011">
    <property type="component" value="Unassembled WGS sequence"/>
</dbReference>
<dbReference type="GO" id="GO:0033499">
    <property type="term" value="P:galactose catabolic process via UDP-galactose, Leloir pathway"/>
    <property type="evidence" value="ECO:0007669"/>
    <property type="project" value="TreeGrafter"/>
</dbReference>
<comment type="similarity">
    <text evidence="1">Belongs to the aldose epimerase family.</text>
</comment>
<dbReference type="Pfam" id="PF01263">
    <property type="entry name" value="Aldose_epim"/>
    <property type="match status" value="1"/>
</dbReference>
<dbReference type="GO" id="GO:0004034">
    <property type="term" value="F:aldose 1-epimerase activity"/>
    <property type="evidence" value="ECO:0007669"/>
    <property type="project" value="TreeGrafter"/>
</dbReference>
<protein>
    <recommendedName>
        <fullName evidence="2">Aldose 1-epimerase</fullName>
    </recommendedName>
    <alternativeName>
        <fullName evidence="6">Galactose mutarotase</fullName>
    </alternativeName>
    <alternativeName>
        <fullName evidence="5">Type-1 mutarotase</fullName>
    </alternativeName>
</protein>
<gene>
    <name evidence="7" type="ORF">FHY64_15760</name>
</gene>
<evidence type="ECO:0000256" key="5">
    <source>
        <dbReference type="ARBA" id="ARBA00032300"/>
    </source>
</evidence>
<dbReference type="PROSITE" id="PS00545">
    <property type="entry name" value="ALDOSE_1_EPIMERASE"/>
    <property type="match status" value="1"/>
</dbReference>
<dbReference type="EMBL" id="VFFF01000002">
    <property type="protein sequence ID" value="TNY31468.1"/>
    <property type="molecule type" value="Genomic_DNA"/>
</dbReference>
<dbReference type="GO" id="GO:0030246">
    <property type="term" value="F:carbohydrate binding"/>
    <property type="evidence" value="ECO:0007669"/>
    <property type="project" value="InterPro"/>
</dbReference>
<dbReference type="InterPro" id="IPR014718">
    <property type="entry name" value="GH-type_carb-bd"/>
</dbReference>
<name>A0A5C5G9N7_9RHOB</name>
<evidence type="ECO:0000256" key="3">
    <source>
        <dbReference type="ARBA" id="ARBA00023235"/>
    </source>
</evidence>
<evidence type="ECO:0000256" key="6">
    <source>
        <dbReference type="ARBA" id="ARBA00033373"/>
    </source>
</evidence>
<dbReference type="InterPro" id="IPR011013">
    <property type="entry name" value="Gal_mutarotase_sf_dom"/>
</dbReference>
<evidence type="ECO:0000313" key="8">
    <source>
        <dbReference type="Proteomes" id="UP000314011"/>
    </source>
</evidence>
<dbReference type="AlphaFoldDB" id="A0A5C5G9N7"/>
<dbReference type="InterPro" id="IPR018052">
    <property type="entry name" value="Ald1_epimerase_CS"/>
</dbReference>
<dbReference type="CDD" id="cd09019">
    <property type="entry name" value="galactose_mutarotase_like"/>
    <property type="match status" value="1"/>
</dbReference>
<comment type="caution">
    <text evidence="7">The sequence shown here is derived from an EMBL/GenBank/DDBJ whole genome shotgun (WGS) entry which is preliminary data.</text>
</comment>
<dbReference type="PANTHER" id="PTHR10091">
    <property type="entry name" value="ALDOSE-1-EPIMERASE"/>
    <property type="match status" value="1"/>
</dbReference>